<keyword evidence="7" id="KW-1133">Transmembrane helix</keyword>
<feature type="domain" description="Ig-like" evidence="9">
    <location>
        <begin position="282"/>
        <end position="370"/>
    </location>
</feature>
<feature type="domain" description="Ig-like" evidence="9">
    <location>
        <begin position="372"/>
        <end position="485"/>
    </location>
</feature>
<dbReference type="GO" id="GO:0005911">
    <property type="term" value="C:cell-cell junction"/>
    <property type="evidence" value="ECO:0007669"/>
    <property type="project" value="TreeGrafter"/>
</dbReference>
<dbReference type="SMART" id="SM00408">
    <property type="entry name" value="IGc2"/>
    <property type="match status" value="2"/>
</dbReference>
<dbReference type="InterPro" id="IPR007110">
    <property type="entry name" value="Ig-like_dom"/>
</dbReference>
<evidence type="ECO:0000313" key="10">
    <source>
        <dbReference type="Proteomes" id="UP001318040"/>
    </source>
</evidence>
<evidence type="ECO:0000256" key="8">
    <source>
        <dbReference type="SAM" id="SignalP"/>
    </source>
</evidence>
<name>A0AAJ7T3J6_PETMA</name>
<gene>
    <name evidence="11" type="primary">LOC116942083</name>
</gene>
<dbReference type="AlphaFoldDB" id="A0AAJ7T3J6"/>
<feature type="signal peptide" evidence="8">
    <location>
        <begin position="1"/>
        <end position="30"/>
    </location>
</feature>
<dbReference type="Pfam" id="PF13927">
    <property type="entry name" value="Ig_3"/>
    <property type="match status" value="1"/>
</dbReference>
<dbReference type="SMART" id="SM00409">
    <property type="entry name" value="IG"/>
    <property type="match status" value="3"/>
</dbReference>
<dbReference type="RefSeq" id="XP_032809538.1">
    <property type="nucleotide sequence ID" value="XM_032953647.1"/>
</dbReference>
<feature type="transmembrane region" description="Helical" evidence="7">
    <location>
        <begin position="516"/>
        <end position="537"/>
    </location>
</feature>
<keyword evidence="10" id="KW-1185">Reference proteome</keyword>
<feature type="region of interest" description="Disordered" evidence="6">
    <location>
        <begin position="575"/>
        <end position="594"/>
    </location>
</feature>
<evidence type="ECO:0000256" key="7">
    <source>
        <dbReference type="SAM" id="Phobius"/>
    </source>
</evidence>
<feature type="compositionally biased region" description="Acidic residues" evidence="6">
    <location>
        <begin position="78"/>
        <end position="113"/>
    </location>
</feature>
<evidence type="ECO:0000256" key="6">
    <source>
        <dbReference type="SAM" id="MobiDB-lite"/>
    </source>
</evidence>
<dbReference type="Gene3D" id="2.60.40.10">
    <property type="entry name" value="Immunoglobulins"/>
    <property type="match status" value="3"/>
</dbReference>
<evidence type="ECO:0000259" key="9">
    <source>
        <dbReference type="PROSITE" id="PS50835"/>
    </source>
</evidence>
<keyword evidence="7" id="KW-0812">Transmembrane</keyword>
<dbReference type="InterPro" id="IPR003599">
    <property type="entry name" value="Ig_sub"/>
</dbReference>
<evidence type="ECO:0000256" key="5">
    <source>
        <dbReference type="ARBA" id="ARBA00023319"/>
    </source>
</evidence>
<dbReference type="GO" id="GO:0050839">
    <property type="term" value="F:cell adhesion molecule binding"/>
    <property type="evidence" value="ECO:0007669"/>
    <property type="project" value="TreeGrafter"/>
</dbReference>
<feature type="chain" id="PRO_5042498244" evidence="8">
    <location>
        <begin position="31"/>
        <end position="594"/>
    </location>
</feature>
<evidence type="ECO:0000256" key="2">
    <source>
        <dbReference type="ARBA" id="ARBA00023136"/>
    </source>
</evidence>
<keyword evidence="8" id="KW-0732">Signal</keyword>
<feature type="region of interest" description="Disordered" evidence="6">
    <location>
        <begin position="76"/>
        <end position="204"/>
    </location>
</feature>
<proteinExistence type="predicted"/>
<evidence type="ECO:0000256" key="4">
    <source>
        <dbReference type="ARBA" id="ARBA00023180"/>
    </source>
</evidence>
<reference evidence="11" key="1">
    <citation type="submission" date="2025-08" db="UniProtKB">
        <authorList>
            <consortium name="RefSeq"/>
        </authorList>
    </citation>
    <scope>IDENTIFICATION</scope>
    <source>
        <tissue evidence="11">Sperm</tissue>
    </source>
</reference>
<dbReference type="KEGG" id="pmrn:116942083"/>
<keyword evidence="5" id="KW-0393">Immunoglobulin domain</keyword>
<comment type="subcellular location">
    <subcellularLocation>
        <location evidence="1">Membrane</location>
        <topology evidence="1">Single-pass type I membrane protein</topology>
    </subcellularLocation>
</comment>
<dbReference type="InterPro" id="IPR003598">
    <property type="entry name" value="Ig_sub2"/>
</dbReference>
<feature type="region of interest" description="Disordered" evidence="6">
    <location>
        <begin position="243"/>
        <end position="262"/>
    </location>
</feature>
<feature type="compositionally biased region" description="Basic residues" evidence="6">
    <location>
        <begin position="185"/>
        <end position="196"/>
    </location>
</feature>
<dbReference type="PROSITE" id="PS50835">
    <property type="entry name" value="IG_LIKE"/>
    <property type="match status" value="2"/>
</dbReference>
<feature type="compositionally biased region" description="Basic and acidic residues" evidence="6">
    <location>
        <begin position="575"/>
        <end position="588"/>
    </location>
</feature>
<dbReference type="GO" id="GO:0005886">
    <property type="term" value="C:plasma membrane"/>
    <property type="evidence" value="ECO:0007669"/>
    <property type="project" value="TreeGrafter"/>
</dbReference>
<organism evidence="10 11">
    <name type="scientific">Petromyzon marinus</name>
    <name type="common">Sea lamprey</name>
    <dbReference type="NCBI Taxonomy" id="7757"/>
    <lineage>
        <taxon>Eukaryota</taxon>
        <taxon>Metazoa</taxon>
        <taxon>Chordata</taxon>
        <taxon>Craniata</taxon>
        <taxon>Vertebrata</taxon>
        <taxon>Cyclostomata</taxon>
        <taxon>Hyperoartia</taxon>
        <taxon>Petromyzontiformes</taxon>
        <taxon>Petromyzontidae</taxon>
        <taxon>Petromyzon</taxon>
    </lineage>
</organism>
<keyword evidence="3" id="KW-1015">Disulfide bond</keyword>
<dbReference type="PANTHER" id="PTHR11640">
    <property type="entry name" value="NEPHRIN"/>
    <property type="match status" value="1"/>
</dbReference>
<keyword evidence="4" id="KW-0325">Glycoprotein</keyword>
<dbReference type="InterPro" id="IPR036179">
    <property type="entry name" value="Ig-like_dom_sf"/>
</dbReference>
<dbReference type="SUPFAM" id="SSF48726">
    <property type="entry name" value="Immunoglobulin"/>
    <property type="match status" value="3"/>
</dbReference>
<keyword evidence="2 7" id="KW-0472">Membrane</keyword>
<dbReference type="PANTHER" id="PTHR11640:SF158">
    <property type="entry name" value="V-SET AND IMMUNOGLOBULIN DOMAIN-CONTAINING PROTEIN 10-LIKE 2"/>
    <property type="match status" value="1"/>
</dbReference>
<dbReference type="InterPro" id="IPR051275">
    <property type="entry name" value="Cell_adhesion_signaling"/>
</dbReference>
<dbReference type="InterPro" id="IPR013783">
    <property type="entry name" value="Ig-like_fold"/>
</dbReference>
<evidence type="ECO:0000313" key="11">
    <source>
        <dbReference type="RefSeq" id="XP_032809538.1"/>
    </source>
</evidence>
<evidence type="ECO:0000256" key="3">
    <source>
        <dbReference type="ARBA" id="ARBA00023157"/>
    </source>
</evidence>
<dbReference type="Proteomes" id="UP001318040">
    <property type="component" value="Chromosome 13"/>
</dbReference>
<dbReference type="GO" id="GO:0098609">
    <property type="term" value="P:cell-cell adhesion"/>
    <property type="evidence" value="ECO:0007669"/>
    <property type="project" value="TreeGrafter"/>
</dbReference>
<accession>A0AAJ7T3J6</accession>
<feature type="compositionally biased region" description="Low complexity" evidence="6">
    <location>
        <begin position="133"/>
        <end position="152"/>
    </location>
</feature>
<evidence type="ECO:0000256" key="1">
    <source>
        <dbReference type="ARBA" id="ARBA00004479"/>
    </source>
</evidence>
<protein>
    <submittedName>
        <fullName evidence="11">Basigin-like isoform X1</fullName>
    </submittedName>
</protein>
<sequence length="594" mass="62688">MARSSSSSSHRLHILLLSLVITLVAWSTEGQSSAGFVRSPLSQSLLLGGTTTLHCEVVGVPTPEVQWWFAPAQRDMINEDDDGGGSDDDDEDVDNDEDDDDGDGDESDDDNDVDGEKALGREATTVTQQEDIASSSSASSPSASSPSASSSSLPLIPWLSVTDVDRDPSELGPPGLPDPRGAAGGRRRPRQRHHGRTFSQLWDGDRGGLVSLATAYGPRGAQSGLTLRGLAHRHAGTYECRASNAPRRNRPRGAGTGARGGETLPIPRWVRAQAAIGIIAHPEIRTSPAVQLSGQDQRPVSLRCELSAAAGLRVLGHAWLKDGRALPGSEDDSASLTTTYSIEVTHYSASGLYTCAFHTEPPVNSSIAVNAPLVVEAPRASESADEGGSVSLRCDARTYPPPATWTWHHQQHDGTMQVIGSVRDGGEVGEDSGTGDAETGRAVVVVLNGGRRSELRLGPPLVSSRDSGLYVCNATVAARLAAGVAEEEEEEGGVTDEGPAWGSGQVSLRVRARLAALWPFLGIVAEVVLLTGAILVYERRQVARKRLANGADDDPVAARVPQALTAVIKNLDADEMKSGADARHDSALRQRPSQ</sequence>